<comment type="caution">
    <text evidence="2">The sequence shown here is derived from an EMBL/GenBank/DDBJ whole genome shotgun (WGS) entry which is preliminary data.</text>
</comment>
<dbReference type="EMBL" id="LKEA01000070">
    <property type="protein sequence ID" value="ROV89446.1"/>
    <property type="molecule type" value="Genomic_DNA"/>
</dbReference>
<sequence>MALQTSYDLASIETRVTYNELVQHVRTMLGKHFPQDELAKQEEEVMKRARNVLIEILQEKMPDQEVSPDCFLMDLGRVLWACCDKRCGTAQKFPVEFMINEVYDPAKGNAPELIRAKQEAAEKEIEDRRKKIEDRRKEKGKEVAAPPARQMPNMSTTPAWTRQLPLGHGVTPGESQAGPSNKPPPSLSRSMWARRVVEDDNRIYHQRVKEAKEREDRMGTLGSSLAHGRDQPVVEKYTQAKVDERGVRHIGEVQHLQHGASAHEQKKAVQIQPVRIPAPTPSSNTAKTDPDPSQGPKGGVAALLPGQKAQLMCKNNVDRQFAAGVAAASAQVSKPGPSRAQHAPRRAYIFGIPDSDDEFMDYLWERYDLGGNWPLQGELRPWEVKIVASSGDLAFGANSCHRNRIFEFMALKGPGKIYTRVIRNDWLVMGITVQKIRRGSSKDNVSPQFLASLVDVYSILYEWAQRVAEGSRQSLVEAMDDDSMQILRARGAIDERKEEDKKEGGKKEGGKKKDDSLVSHEDVKGKGKQVAEPVKQVPDTQGKGKDAEERQQEVQIVRDHVDEVLGDVKGGALRREKLIAFVEGSCGDLKHLAEAEIVDVIRDHWENGTLYKGEKKEKMEARDFAKHFTKEEKKTRAVSKAKRLVTDVVAREPVSVEVAKSRRVASLLKEVKNWGMKDILSQDEVAAYMFNTYKSLYPSEREQQEAQHFKECYSTLKKKWESHKAE</sequence>
<feature type="region of interest" description="Disordered" evidence="1">
    <location>
        <begin position="257"/>
        <end position="300"/>
    </location>
</feature>
<accession>A0A423VF40</accession>
<proteinExistence type="predicted"/>
<dbReference type="OrthoDB" id="10505465at2759"/>
<feature type="compositionally biased region" description="Basic and acidic residues" evidence="1">
    <location>
        <begin position="542"/>
        <end position="552"/>
    </location>
</feature>
<feature type="region of interest" description="Disordered" evidence="1">
    <location>
        <begin position="119"/>
        <end position="190"/>
    </location>
</feature>
<feature type="compositionally biased region" description="Basic and acidic residues" evidence="1">
    <location>
        <begin position="119"/>
        <end position="142"/>
    </location>
</feature>
<dbReference type="AlphaFoldDB" id="A0A423VF40"/>
<evidence type="ECO:0000313" key="2">
    <source>
        <dbReference type="EMBL" id="ROV89446.1"/>
    </source>
</evidence>
<evidence type="ECO:0000256" key="1">
    <source>
        <dbReference type="SAM" id="MobiDB-lite"/>
    </source>
</evidence>
<evidence type="ECO:0000313" key="3">
    <source>
        <dbReference type="Proteomes" id="UP000283895"/>
    </source>
</evidence>
<feature type="region of interest" description="Disordered" evidence="1">
    <location>
        <begin position="489"/>
        <end position="552"/>
    </location>
</feature>
<dbReference type="Proteomes" id="UP000283895">
    <property type="component" value="Unassembled WGS sequence"/>
</dbReference>
<gene>
    <name evidence="2" type="ORF">VMCG_10235</name>
</gene>
<feature type="compositionally biased region" description="Basic and acidic residues" evidence="1">
    <location>
        <begin position="491"/>
        <end position="525"/>
    </location>
</feature>
<name>A0A423VF40_9PEZI</name>
<keyword evidence="3" id="KW-1185">Reference proteome</keyword>
<protein>
    <submittedName>
        <fullName evidence="2">Uncharacterized protein</fullName>
    </submittedName>
</protein>
<reference evidence="2 3" key="1">
    <citation type="submission" date="2015-09" db="EMBL/GenBank/DDBJ databases">
        <title>Host preference determinants of Valsa canker pathogens revealed by comparative genomics.</title>
        <authorList>
            <person name="Yin Z."/>
            <person name="Huang L."/>
        </authorList>
    </citation>
    <scope>NUCLEOTIDE SEQUENCE [LARGE SCALE GENOMIC DNA]</scope>
    <source>
        <strain evidence="2 3">03-1</strain>
    </source>
</reference>
<organism evidence="2 3">
    <name type="scientific">Cytospora schulzeri</name>
    <dbReference type="NCBI Taxonomy" id="448051"/>
    <lineage>
        <taxon>Eukaryota</taxon>
        <taxon>Fungi</taxon>
        <taxon>Dikarya</taxon>
        <taxon>Ascomycota</taxon>
        <taxon>Pezizomycotina</taxon>
        <taxon>Sordariomycetes</taxon>
        <taxon>Sordariomycetidae</taxon>
        <taxon>Diaporthales</taxon>
        <taxon>Cytosporaceae</taxon>
        <taxon>Cytospora</taxon>
    </lineage>
</organism>